<evidence type="ECO:0000256" key="7">
    <source>
        <dbReference type="RuleBase" id="RU361187"/>
    </source>
</evidence>
<dbReference type="Gene3D" id="2.40.128.10">
    <property type="match status" value="1"/>
</dbReference>
<evidence type="ECO:0000313" key="11">
    <source>
        <dbReference type="EMBL" id="HIZ24873.1"/>
    </source>
</evidence>
<proteinExistence type="inferred from homology"/>
<comment type="similarity">
    <text evidence="2 7">Belongs to the glycosyl hydrolase 43 family.</text>
</comment>
<dbReference type="GO" id="GO:0004553">
    <property type="term" value="F:hydrolase activity, hydrolyzing O-glycosyl compounds"/>
    <property type="evidence" value="ECO:0007669"/>
    <property type="project" value="InterPro"/>
</dbReference>
<evidence type="ECO:0000256" key="8">
    <source>
        <dbReference type="SAM" id="MobiDB-lite"/>
    </source>
</evidence>
<feature type="chain" id="PRO_5038999799" evidence="9">
    <location>
        <begin position="25"/>
        <end position="501"/>
    </location>
</feature>
<name>A0A9D2DXL3_9FIRM</name>
<dbReference type="InterPro" id="IPR032291">
    <property type="entry name" value="Abn2_C"/>
</dbReference>
<dbReference type="AlphaFoldDB" id="A0A9D2DXL3"/>
<evidence type="ECO:0000256" key="2">
    <source>
        <dbReference type="ARBA" id="ARBA00009865"/>
    </source>
</evidence>
<keyword evidence="4 7" id="KW-0326">Glycosidase</keyword>
<evidence type="ECO:0000259" key="10">
    <source>
        <dbReference type="Pfam" id="PF16369"/>
    </source>
</evidence>
<reference evidence="11" key="2">
    <citation type="submission" date="2021-04" db="EMBL/GenBank/DDBJ databases">
        <authorList>
            <person name="Gilroy R."/>
        </authorList>
    </citation>
    <scope>NUCLEOTIDE SEQUENCE</scope>
    <source>
        <strain evidence="11">CHK33-5263</strain>
    </source>
</reference>
<protein>
    <submittedName>
        <fullName evidence="11">Glycoside hydrolase family 43 protein</fullName>
    </submittedName>
</protein>
<feature type="signal peptide" evidence="9">
    <location>
        <begin position="1"/>
        <end position="24"/>
    </location>
</feature>
<evidence type="ECO:0000256" key="5">
    <source>
        <dbReference type="PIRSR" id="PIRSR606710-1"/>
    </source>
</evidence>
<dbReference type="Gene3D" id="2.115.10.20">
    <property type="entry name" value="Glycosyl hydrolase domain, family 43"/>
    <property type="match status" value="1"/>
</dbReference>
<dbReference type="PROSITE" id="PS51257">
    <property type="entry name" value="PROKAR_LIPOPROTEIN"/>
    <property type="match status" value="1"/>
</dbReference>
<feature type="site" description="Important for catalytic activity, responsible for pKa modulation of the active site Glu and correct orientation of both the proton donor and substrate" evidence="6">
    <location>
        <position position="203"/>
    </location>
</feature>
<accession>A0A9D2DXL3</accession>
<keyword evidence="3 7" id="KW-0378">Hydrolase</keyword>
<evidence type="ECO:0000313" key="12">
    <source>
        <dbReference type="Proteomes" id="UP000824044"/>
    </source>
</evidence>
<dbReference type="Pfam" id="PF16369">
    <property type="entry name" value="GH43_C"/>
    <property type="match status" value="1"/>
</dbReference>
<evidence type="ECO:0000256" key="4">
    <source>
        <dbReference type="ARBA" id="ARBA00023295"/>
    </source>
</evidence>
<comment type="pathway">
    <text evidence="1">Glycan metabolism; L-arabinan degradation.</text>
</comment>
<dbReference type="GO" id="GO:0005975">
    <property type="term" value="P:carbohydrate metabolic process"/>
    <property type="evidence" value="ECO:0007669"/>
    <property type="project" value="InterPro"/>
</dbReference>
<keyword evidence="9" id="KW-0732">Signal</keyword>
<dbReference type="Proteomes" id="UP000824044">
    <property type="component" value="Unassembled WGS sequence"/>
</dbReference>
<dbReference type="InterPro" id="IPR050727">
    <property type="entry name" value="GH43_arabinanases"/>
</dbReference>
<reference evidence="11" key="1">
    <citation type="journal article" date="2021" name="PeerJ">
        <title>Extensive microbial diversity within the chicken gut microbiome revealed by metagenomics and culture.</title>
        <authorList>
            <person name="Gilroy R."/>
            <person name="Ravi A."/>
            <person name="Getino M."/>
            <person name="Pursley I."/>
            <person name="Horton D.L."/>
            <person name="Alikhan N.F."/>
            <person name="Baker D."/>
            <person name="Gharbi K."/>
            <person name="Hall N."/>
            <person name="Watson M."/>
            <person name="Adriaenssens E.M."/>
            <person name="Foster-Nyarko E."/>
            <person name="Jarju S."/>
            <person name="Secka A."/>
            <person name="Antonio M."/>
            <person name="Oren A."/>
            <person name="Chaudhuri R.R."/>
            <person name="La Ragione R."/>
            <person name="Hildebrand F."/>
            <person name="Pallen M.J."/>
        </authorList>
    </citation>
    <scope>NUCLEOTIDE SEQUENCE</scope>
    <source>
        <strain evidence="11">CHK33-5263</strain>
    </source>
</reference>
<feature type="active site" description="Proton donor" evidence="5">
    <location>
        <position position="259"/>
    </location>
</feature>
<dbReference type="InterPro" id="IPR023296">
    <property type="entry name" value="Glyco_hydro_beta-prop_sf"/>
</dbReference>
<dbReference type="EMBL" id="DXBS01000106">
    <property type="protein sequence ID" value="HIZ24873.1"/>
    <property type="molecule type" value="Genomic_DNA"/>
</dbReference>
<evidence type="ECO:0000256" key="1">
    <source>
        <dbReference type="ARBA" id="ARBA00004834"/>
    </source>
</evidence>
<sequence length="501" mass="54712">MRKKALFSMTLAALLALTMVGCTPGTDDPAPGPEGPGDDDPEEPIVKEYYMPVYDGVEDGREVSVHDPSIFQDPADGTYYAFGTHYAVASSPDLINWTQLSSDNDYEALYGRGTAENYPAWPAALQSTLDVVRPTSSVSTTWAPDVEYYDGTYYMYYSLTYGFGSRFSAIGRVESDNVMGPYTNNVVLIDSMGGTGSEPNCIDPELFYDKDGGLWMVYGSFFGGIYILELENEGENWGLPKEGQGFGKRLWGSNSSGMEGPFIFYNEDTGYYYLMTSHGDLNTNYNMRVARSENPDGPYVDITGANVEGNSGGGNKLAGNYILGDATGFAAIGHNSVIEKDGEYFVVAHARRRTSSGEVTGAHNVYVFQLYFNEDGWPVMNPNRYAGEILGTGITADMLDGDYDLVIHTEGTTVTFAQSQTYTFAEDGSITLEGENVGTWALSGDYYMTVTLDGVEYNGVVTPSWSMYGATSNDNYPTFSITATSDTGIPLWAVGEYECWD</sequence>
<feature type="active site" description="Proton acceptor" evidence="5">
    <location>
        <position position="67"/>
    </location>
</feature>
<dbReference type="PANTHER" id="PTHR43301:SF3">
    <property type="entry name" value="ARABINAN ENDO-1,5-ALPHA-L-ARABINOSIDASE A-RELATED"/>
    <property type="match status" value="1"/>
</dbReference>
<dbReference type="InterPro" id="IPR006710">
    <property type="entry name" value="Glyco_hydro_43"/>
</dbReference>
<gene>
    <name evidence="11" type="ORF">H9812_05340</name>
</gene>
<feature type="domain" description="Extracellular endo-alpha-(1-&gt;5)-L-arabinanase C-terminal" evidence="10">
    <location>
        <begin position="382"/>
        <end position="492"/>
    </location>
</feature>
<dbReference type="PANTHER" id="PTHR43301">
    <property type="entry name" value="ARABINAN ENDO-1,5-ALPHA-L-ARABINOSIDASE"/>
    <property type="match status" value="1"/>
</dbReference>
<evidence type="ECO:0000256" key="3">
    <source>
        <dbReference type="ARBA" id="ARBA00022801"/>
    </source>
</evidence>
<dbReference type="Pfam" id="PF04616">
    <property type="entry name" value="Glyco_hydro_43"/>
    <property type="match status" value="1"/>
</dbReference>
<evidence type="ECO:0000256" key="6">
    <source>
        <dbReference type="PIRSR" id="PIRSR606710-2"/>
    </source>
</evidence>
<feature type="region of interest" description="Disordered" evidence="8">
    <location>
        <begin position="24"/>
        <end position="44"/>
    </location>
</feature>
<organism evidence="11 12">
    <name type="scientific">Candidatus Gallimonas intestinigallinarum</name>
    <dbReference type="NCBI Taxonomy" id="2838604"/>
    <lineage>
        <taxon>Bacteria</taxon>
        <taxon>Bacillati</taxon>
        <taxon>Bacillota</taxon>
        <taxon>Clostridia</taxon>
        <taxon>Candidatus Gallimonas</taxon>
    </lineage>
</organism>
<evidence type="ECO:0000256" key="9">
    <source>
        <dbReference type="SAM" id="SignalP"/>
    </source>
</evidence>
<comment type="caution">
    <text evidence="11">The sequence shown here is derived from an EMBL/GenBank/DDBJ whole genome shotgun (WGS) entry which is preliminary data.</text>
</comment>
<dbReference type="SUPFAM" id="SSF75005">
    <property type="entry name" value="Arabinanase/levansucrase/invertase"/>
    <property type="match status" value="1"/>
</dbReference>